<feature type="region of interest" description="Disordered" evidence="1">
    <location>
        <begin position="67"/>
        <end position="130"/>
    </location>
</feature>
<feature type="compositionally biased region" description="Pro residues" evidence="1">
    <location>
        <begin position="107"/>
        <end position="124"/>
    </location>
</feature>
<accession>A0A165EWG2</accession>
<keyword evidence="3" id="KW-1185">Reference proteome</keyword>
<dbReference type="PRINTS" id="PR01217">
    <property type="entry name" value="PRICHEXTENSN"/>
</dbReference>
<feature type="compositionally biased region" description="Low complexity" evidence="1">
    <location>
        <begin position="193"/>
        <end position="214"/>
    </location>
</feature>
<evidence type="ECO:0000313" key="2">
    <source>
        <dbReference type="EMBL" id="KZT55664.1"/>
    </source>
</evidence>
<gene>
    <name evidence="2" type="ORF">CALCODRAFT_341534</name>
</gene>
<dbReference type="AlphaFoldDB" id="A0A165EWG2"/>
<reference evidence="2 3" key="1">
    <citation type="journal article" date="2016" name="Mol. Biol. Evol.">
        <title>Comparative Genomics of Early-Diverging Mushroom-Forming Fungi Provides Insights into the Origins of Lignocellulose Decay Capabilities.</title>
        <authorList>
            <person name="Nagy L.G."/>
            <person name="Riley R."/>
            <person name="Tritt A."/>
            <person name="Adam C."/>
            <person name="Daum C."/>
            <person name="Floudas D."/>
            <person name="Sun H."/>
            <person name="Yadav J.S."/>
            <person name="Pangilinan J."/>
            <person name="Larsson K.H."/>
            <person name="Matsuura K."/>
            <person name="Barry K."/>
            <person name="Labutti K."/>
            <person name="Kuo R."/>
            <person name="Ohm R.A."/>
            <person name="Bhattacharya S.S."/>
            <person name="Shirouzu T."/>
            <person name="Yoshinaga Y."/>
            <person name="Martin F.M."/>
            <person name="Grigoriev I.V."/>
            <person name="Hibbett D.S."/>
        </authorList>
    </citation>
    <scope>NUCLEOTIDE SEQUENCE [LARGE SCALE GENOMIC DNA]</scope>
    <source>
        <strain evidence="2 3">HHB12733</strain>
    </source>
</reference>
<dbReference type="EMBL" id="KV423990">
    <property type="protein sequence ID" value="KZT55664.1"/>
    <property type="molecule type" value="Genomic_DNA"/>
</dbReference>
<protein>
    <submittedName>
        <fullName evidence="2">Uncharacterized protein</fullName>
    </submittedName>
</protein>
<feature type="compositionally biased region" description="Pro residues" evidence="1">
    <location>
        <begin position="158"/>
        <end position="168"/>
    </location>
</feature>
<evidence type="ECO:0000313" key="3">
    <source>
        <dbReference type="Proteomes" id="UP000076842"/>
    </source>
</evidence>
<dbReference type="Proteomes" id="UP000076842">
    <property type="component" value="Unassembled WGS sequence"/>
</dbReference>
<feature type="compositionally biased region" description="Basic residues" evidence="1">
    <location>
        <begin position="67"/>
        <end position="82"/>
    </location>
</feature>
<organism evidence="2 3">
    <name type="scientific">Calocera cornea HHB12733</name>
    <dbReference type="NCBI Taxonomy" id="1353952"/>
    <lineage>
        <taxon>Eukaryota</taxon>
        <taxon>Fungi</taxon>
        <taxon>Dikarya</taxon>
        <taxon>Basidiomycota</taxon>
        <taxon>Agaricomycotina</taxon>
        <taxon>Dacrymycetes</taxon>
        <taxon>Dacrymycetales</taxon>
        <taxon>Dacrymycetaceae</taxon>
        <taxon>Calocera</taxon>
    </lineage>
</organism>
<feature type="compositionally biased region" description="Pro residues" evidence="1">
    <location>
        <begin position="83"/>
        <end position="96"/>
    </location>
</feature>
<name>A0A165EWG2_9BASI</name>
<proteinExistence type="predicted"/>
<feature type="region of interest" description="Disordered" evidence="1">
    <location>
        <begin position="153"/>
        <end position="214"/>
    </location>
</feature>
<sequence length="214" mass="23580">MDMACELIDVVPGTAGTRDRKRCCLSSGVNKREQSSTESALWCTAESLTEPNGLQQLQEAKIIHRRLLPHPPHPHPHPRPRPHPLPLNPPHPPLCPPHSHRPHPARPSRPPARASPPAPPPSQPPALRSLRRRCLIRRERRRRLALPLSSVRAGACPLSPPWPSPAQPSSPHRTSHPAPKEPLAHQQQQTSQAACRPPARRAALPRPSARAPTP</sequence>
<dbReference type="InParanoid" id="A0A165EWG2"/>
<evidence type="ECO:0000256" key="1">
    <source>
        <dbReference type="SAM" id="MobiDB-lite"/>
    </source>
</evidence>